<dbReference type="GeneID" id="82888987"/>
<proteinExistence type="predicted"/>
<evidence type="ECO:0000313" key="1">
    <source>
        <dbReference type="EMBL" id="GEC87606.1"/>
    </source>
</evidence>
<gene>
    <name evidence="1" type="ORF">CVA01_29200</name>
</gene>
<dbReference type="EMBL" id="BJNT01000032">
    <property type="protein sequence ID" value="GEC87606.1"/>
    <property type="molecule type" value="Genomic_DNA"/>
</dbReference>
<reference evidence="1 2" key="1">
    <citation type="submission" date="2019-06" db="EMBL/GenBank/DDBJ databases">
        <title>Whole genome shotgun sequence of Corynebacterium variabile NBRC 15286.</title>
        <authorList>
            <person name="Hosoyama A."/>
            <person name="Uohara A."/>
            <person name="Ohji S."/>
            <person name="Ichikawa N."/>
        </authorList>
    </citation>
    <scope>NUCLEOTIDE SEQUENCE [LARGE SCALE GENOMIC DNA]</scope>
    <source>
        <strain evidence="1 2">NBRC 15286</strain>
    </source>
</reference>
<sequence length="163" mass="18125">MEHSRVALPEPEYLARIGEIVYTVSSMEWTLLDDLHRLAAYLPAPLTLKELEPQTTGAIGACASKAAAMGMAPGPVREFIAVCGTALTEAAKIRNDVLHARPATHPEQDQRLSRTCTRREGRKFVLDGTQFWITDECLDDQVHRLNELLDDVNHARAALPLRQ</sequence>
<dbReference type="Proteomes" id="UP000319986">
    <property type="component" value="Unassembled WGS sequence"/>
</dbReference>
<dbReference type="AlphaFoldDB" id="A0A4Y4C5Z1"/>
<dbReference type="RefSeq" id="WP_141331746.1">
    <property type="nucleotide sequence ID" value="NZ_BJNT01000032.1"/>
</dbReference>
<organism evidence="1 2">
    <name type="scientific">Corynebacterium variabile</name>
    <dbReference type="NCBI Taxonomy" id="1727"/>
    <lineage>
        <taxon>Bacteria</taxon>
        <taxon>Bacillati</taxon>
        <taxon>Actinomycetota</taxon>
        <taxon>Actinomycetes</taxon>
        <taxon>Mycobacteriales</taxon>
        <taxon>Corynebacteriaceae</taxon>
        <taxon>Corynebacterium</taxon>
    </lineage>
</organism>
<evidence type="ECO:0000313" key="2">
    <source>
        <dbReference type="Proteomes" id="UP000319986"/>
    </source>
</evidence>
<protein>
    <submittedName>
        <fullName evidence="1">Uncharacterized protein</fullName>
    </submittedName>
</protein>
<comment type="caution">
    <text evidence="1">The sequence shown here is derived from an EMBL/GenBank/DDBJ whole genome shotgun (WGS) entry which is preliminary data.</text>
</comment>
<accession>A0A4Y4C5Z1</accession>
<name>A0A4Y4C5Z1_9CORY</name>